<evidence type="ECO:0000313" key="2">
    <source>
        <dbReference type="Proteomes" id="UP000283255"/>
    </source>
</evidence>
<dbReference type="RefSeq" id="WP_119912304.1">
    <property type="nucleotide sequence ID" value="NZ_QZCH01000037.1"/>
</dbReference>
<proteinExistence type="predicted"/>
<reference evidence="1 2" key="2">
    <citation type="submission" date="2019-01" db="EMBL/GenBank/DDBJ databases">
        <title>Motilimonas pumilus sp. nov., isolated from the gut of sea cucumber (Apostichopus japonicus).</title>
        <authorList>
            <person name="Wang F.-Q."/>
            <person name="Ren L.-H."/>
            <person name="Lin Y.-W."/>
            <person name="Sun G.-H."/>
            <person name="Du Z.-J."/>
            <person name="Zhao J.-X."/>
            <person name="Liu X.-J."/>
            <person name="Liu L.-J."/>
        </authorList>
    </citation>
    <scope>NUCLEOTIDE SEQUENCE [LARGE SCALE GENOMIC DNA]</scope>
    <source>
        <strain evidence="1 2">PLHSC7-2</strain>
    </source>
</reference>
<evidence type="ECO:0000313" key="1">
    <source>
        <dbReference type="EMBL" id="RJG38984.1"/>
    </source>
</evidence>
<organism evidence="1 2">
    <name type="scientific">Motilimonas pumila</name>
    <dbReference type="NCBI Taxonomy" id="2303987"/>
    <lineage>
        <taxon>Bacteria</taxon>
        <taxon>Pseudomonadati</taxon>
        <taxon>Pseudomonadota</taxon>
        <taxon>Gammaproteobacteria</taxon>
        <taxon>Alteromonadales</taxon>
        <taxon>Alteromonadales genera incertae sedis</taxon>
        <taxon>Motilimonas</taxon>
    </lineage>
</organism>
<dbReference type="Pfam" id="PF11198">
    <property type="entry name" value="DUF2857"/>
    <property type="match status" value="1"/>
</dbReference>
<dbReference type="AlphaFoldDB" id="A0A418YA36"/>
<protein>
    <submittedName>
        <fullName evidence="1">DUF2857 family protein</fullName>
    </submittedName>
</protein>
<dbReference type="EMBL" id="QZCH01000037">
    <property type="protein sequence ID" value="RJG38984.1"/>
    <property type="molecule type" value="Genomic_DNA"/>
</dbReference>
<dbReference type="InterPro" id="IPR021364">
    <property type="entry name" value="DUF2857"/>
</dbReference>
<gene>
    <name evidence="1" type="ORF">D1Z90_18600</name>
</gene>
<comment type="caution">
    <text evidence="1">The sequence shown here is derived from an EMBL/GenBank/DDBJ whole genome shotgun (WGS) entry which is preliminary data.</text>
</comment>
<keyword evidence="2" id="KW-1185">Reference proteome</keyword>
<accession>A0A418YA36</accession>
<dbReference type="Proteomes" id="UP000283255">
    <property type="component" value="Unassembled WGS sequence"/>
</dbReference>
<sequence length="212" mass="24807">MEDRDISALLASTLIESLMTSDNPDLIFKKLKKRGMGKYQLDCEEVSALLSSFNKNELYKIFQSVIYEKTAEAMPSEILNRLKSKAKGQKYICDSQAMCLAFLKRGAGNPLMLRLFGMGCKRAQRERRRLGVKPTTGRYKSLSEKEEKRVFSIYKSLNTQTDIKEKVIKIYDKTKININVIYLAVEYYQEQVKLIQMRKGERYERRNRIPRY</sequence>
<reference evidence="1 2" key="1">
    <citation type="submission" date="2018-09" db="EMBL/GenBank/DDBJ databases">
        <authorList>
            <person name="Wang F."/>
        </authorList>
    </citation>
    <scope>NUCLEOTIDE SEQUENCE [LARGE SCALE GENOMIC DNA]</scope>
    <source>
        <strain evidence="1 2">PLHSC7-2</strain>
    </source>
</reference>
<name>A0A418YA36_9GAMM</name>